<protein>
    <submittedName>
        <fullName evidence="2">Uncharacterized protein</fullName>
    </submittedName>
</protein>
<feature type="region of interest" description="Disordered" evidence="1">
    <location>
        <begin position="1"/>
        <end position="35"/>
    </location>
</feature>
<gene>
    <name evidence="2" type="ORF">B5782_1282</name>
</gene>
<comment type="caution">
    <text evidence="2">The sequence shown here is derived from an EMBL/GenBank/DDBJ whole genome shotgun (WGS) entry which is preliminary data.</text>
</comment>
<accession>A0A1V8PRL0</accession>
<dbReference type="EMBL" id="NAQA01000003">
    <property type="protein sequence ID" value="OQM51331.1"/>
    <property type="molecule type" value="Genomic_DNA"/>
</dbReference>
<evidence type="ECO:0000313" key="3">
    <source>
        <dbReference type="Proteomes" id="UP000192666"/>
    </source>
</evidence>
<evidence type="ECO:0000313" key="2">
    <source>
        <dbReference type="EMBL" id="OQM51331.1"/>
    </source>
</evidence>
<name>A0A1V8PRL0_9BIFI</name>
<sequence length="35" mass="3870">MKSGESMVKPTETTPLPDHTVAVLESDEPFAPEIW</sequence>
<proteinExistence type="predicted"/>
<dbReference type="Proteomes" id="UP000192666">
    <property type="component" value="Unassembled WGS sequence"/>
</dbReference>
<evidence type="ECO:0000256" key="1">
    <source>
        <dbReference type="SAM" id="MobiDB-lite"/>
    </source>
</evidence>
<organism evidence="2 3">
    <name type="scientific">Bifidobacterium catenulatum</name>
    <dbReference type="NCBI Taxonomy" id="1686"/>
    <lineage>
        <taxon>Bacteria</taxon>
        <taxon>Bacillati</taxon>
        <taxon>Actinomycetota</taxon>
        <taxon>Actinomycetes</taxon>
        <taxon>Bifidobacteriales</taxon>
        <taxon>Bifidobacteriaceae</taxon>
        <taxon>Bifidobacterium</taxon>
    </lineage>
</organism>
<feature type="compositionally biased region" description="Acidic residues" evidence="1">
    <location>
        <begin position="25"/>
        <end position="35"/>
    </location>
</feature>
<dbReference type="AlphaFoldDB" id="A0A1V8PRL0"/>
<reference evidence="2 3" key="1">
    <citation type="submission" date="2017-03" db="EMBL/GenBank/DDBJ databases">
        <title>Maternal inheritance of bifidobacteria.</title>
        <authorList>
            <person name="Lugli G.A."/>
            <person name="Duranti S."/>
            <person name="Milani C."/>
            <person name="Mancabelli L."/>
        </authorList>
    </citation>
    <scope>NUCLEOTIDE SEQUENCE [LARGE SCALE GENOMIC DNA]</scope>
    <source>
        <strain evidence="2 3">1899B</strain>
    </source>
</reference>